<dbReference type="InterPro" id="IPR020904">
    <property type="entry name" value="Sc_DH/Rdtase_CS"/>
</dbReference>
<dbReference type="PRINTS" id="PR00080">
    <property type="entry name" value="SDRFAMILY"/>
</dbReference>
<organism evidence="5 6">
    <name type="scientific">Brevifollis gellanilyticus</name>
    <dbReference type="NCBI Taxonomy" id="748831"/>
    <lineage>
        <taxon>Bacteria</taxon>
        <taxon>Pseudomonadati</taxon>
        <taxon>Verrucomicrobiota</taxon>
        <taxon>Verrucomicrobiia</taxon>
        <taxon>Verrucomicrobiales</taxon>
        <taxon>Verrucomicrobiaceae</taxon>
    </lineage>
</organism>
<dbReference type="RefSeq" id="WP_146848512.1">
    <property type="nucleotide sequence ID" value="NZ_BKAG01000002.1"/>
</dbReference>
<dbReference type="Gene3D" id="3.40.50.720">
    <property type="entry name" value="NAD(P)-binding Rossmann-like Domain"/>
    <property type="match status" value="1"/>
</dbReference>
<evidence type="ECO:0000313" key="6">
    <source>
        <dbReference type="Proteomes" id="UP000321577"/>
    </source>
</evidence>
<proteinExistence type="inferred from homology"/>
<dbReference type="InterPro" id="IPR002347">
    <property type="entry name" value="SDR_fam"/>
</dbReference>
<dbReference type="Proteomes" id="UP000321577">
    <property type="component" value="Unassembled WGS sequence"/>
</dbReference>
<dbReference type="GO" id="GO:0016491">
    <property type="term" value="F:oxidoreductase activity"/>
    <property type="evidence" value="ECO:0007669"/>
    <property type="project" value="UniProtKB-KW"/>
</dbReference>
<dbReference type="InterPro" id="IPR036291">
    <property type="entry name" value="NAD(P)-bd_dom_sf"/>
</dbReference>
<protein>
    <submittedName>
        <fullName evidence="5">Dehydrogenase</fullName>
    </submittedName>
</protein>
<dbReference type="PRINTS" id="PR00081">
    <property type="entry name" value="GDHRDH"/>
</dbReference>
<dbReference type="EMBL" id="BKAG01000002">
    <property type="protein sequence ID" value="GEP41031.1"/>
    <property type="molecule type" value="Genomic_DNA"/>
</dbReference>
<dbReference type="PIRSF" id="PIRSF000126">
    <property type="entry name" value="11-beta-HSD1"/>
    <property type="match status" value="1"/>
</dbReference>
<dbReference type="AlphaFoldDB" id="A0A512M3Y9"/>
<accession>A0A512M3Y9</accession>
<gene>
    <name evidence="5" type="ORF">BGE01nite_03220</name>
</gene>
<dbReference type="SUPFAM" id="SSF51735">
    <property type="entry name" value="NAD(P)-binding Rossmann-fold domains"/>
    <property type="match status" value="1"/>
</dbReference>
<name>A0A512M3Y9_9BACT</name>
<dbReference type="Pfam" id="PF00106">
    <property type="entry name" value="adh_short"/>
    <property type="match status" value="1"/>
</dbReference>
<evidence type="ECO:0000259" key="4">
    <source>
        <dbReference type="SMART" id="SM00822"/>
    </source>
</evidence>
<evidence type="ECO:0000256" key="2">
    <source>
        <dbReference type="ARBA" id="ARBA00023002"/>
    </source>
</evidence>
<reference evidence="5 6" key="1">
    <citation type="submission" date="2019-07" db="EMBL/GenBank/DDBJ databases">
        <title>Whole genome shotgun sequence of Brevifollis gellanilyticus NBRC 108608.</title>
        <authorList>
            <person name="Hosoyama A."/>
            <person name="Uohara A."/>
            <person name="Ohji S."/>
            <person name="Ichikawa N."/>
        </authorList>
    </citation>
    <scope>NUCLEOTIDE SEQUENCE [LARGE SCALE GENOMIC DNA]</scope>
    <source>
        <strain evidence="5 6">NBRC 108608</strain>
    </source>
</reference>
<evidence type="ECO:0000256" key="3">
    <source>
        <dbReference type="RuleBase" id="RU000363"/>
    </source>
</evidence>
<evidence type="ECO:0000256" key="1">
    <source>
        <dbReference type="ARBA" id="ARBA00006484"/>
    </source>
</evidence>
<keyword evidence="6" id="KW-1185">Reference proteome</keyword>
<feature type="domain" description="Ketoreductase" evidence="4">
    <location>
        <begin position="10"/>
        <end position="193"/>
    </location>
</feature>
<dbReference type="PANTHER" id="PTHR44196">
    <property type="entry name" value="DEHYDROGENASE/REDUCTASE SDR FAMILY MEMBER 7B"/>
    <property type="match status" value="1"/>
</dbReference>
<dbReference type="GO" id="GO:0016020">
    <property type="term" value="C:membrane"/>
    <property type="evidence" value="ECO:0007669"/>
    <property type="project" value="TreeGrafter"/>
</dbReference>
<comment type="similarity">
    <text evidence="1 3">Belongs to the short-chain dehydrogenases/reductases (SDR) family.</text>
</comment>
<evidence type="ECO:0000313" key="5">
    <source>
        <dbReference type="EMBL" id="GEP41031.1"/>
    </source>
</evidence>
<dbReference type="OrthoDB" id="9808814at2"/>
<dbReference type="SMART" id="SM00822">
    <property type="entry name" value="PKS_KR"/>
    <property type="match status" value="1"/>
</dbReference>
<comment type="caution">
    <text evidence="5">The sequence shown here is derived from an EMBL/GenBank/DDBJ whole genome shotgun (WGS) entry which is preliminary data.</text>
</comment>
<dbReference type="CDD" id="cd05233">
    <property type="entry name" value="SDR_c"/>
    <property type="match status" value="1"/>
</dbReference>
<sequence length="269" mass="28385">MANGFPLEKCRAIITGASSGLGAEFARQLAPHAEWLVLVARRADALEEVKKSLAGPKTQVHCCVADLATDAGREAVTAFLDAHGLKPNLLVNNAGLGDYGTFASSAADKTRMQLELNMTALTMLTHALIPRLQRPGGIINISSLASTIPMPALAVYAATKSYVTSFSEALAVELAGEGITVTCVCPGPTPTNFSKTAKRADGTDTDREGQGLLRIPPSQVVSLALDGVSTGRASVFPGTGVTIAGSLFRLMPRWILRRVLRRRFNKGTV</sequence>
<dbReference type="InterPro" id="IPR057326">
    <property type="entry name" value="KR_dom"/>
</dbReference>
<keyword evidence="2" id="KW-0560">Oxidoreductase</keyword>
<dbReference type="PANTHER" id="PTHR44196:SF1">
    <property type="entry name" value="DEHYDROGENASE_REDUCTASE SDR FAMILY MEMBER 7B"/>
    <property type="match status" value="1"/>
</dbReference>
<dbReference type="PROSITE" id="PS00061">
    <property type="entry name" value="ADH_SHORT"/>
    <property type="match status" value="1"/>
</dbReference>